<feature type="transmembrane region" description="Helical" evidence="8">
    <location>
        <begin position="588"/>
        <end position="610"/>
    </location>
</feature>
<dbReference type="PROSITE" id="PS00216">
    <property type="entry name" value="SUGAR_TRANSPORT_1"/>
    <property type="match status" value="1"/>
</dbReference>
<proteinExistence type="inferred from homology"/>
<feature type="transmembrane region" description="Helical" evidence="8">
    <location>
        <begin position="78"/>
        <end position="100"/>
    </location>
</feature>
<feature type="transmembrane region" description="Helical" evidence="8">
    <location>
        <begin position="366"/>
        <end position="390"/>
    </location>
</feature>
<feature type="transmembrane region" description="Helical" evidence="8">
    <location>
        <begin position="153"/>
        <end position="172"/>
    </location>
</feature>
<dbReference type="InterPro" id="IPR020846">
    <property type="entry name" value="MFS_dom"/>
</dbReference>
<dbReference type="PANTHER" id="PTHR48022">
    <property type="entry name" value="PLASTIDIC GLUCOSE TRANSPORTER 4"/>
    <property type="match status" value="1"/>
</dbReference>
<dbReference type="GO" id="GO:0005351">
    <property type="term" value="F:carbohydrate:proton symporter activity"/>
    <property type="evidence" value="ECO:0007669"/>
    <property type="project" value="TreeGrafter"/>
</dbReference>
<evidence type="ECO:0000256" key="4">
    <source>
        <dbReference type="ARBA" id="ARBA00022692"/>
    </source>
</evidence>
<gene>
    <name evidence="10" type="ORF">JL09_g3215</name>
</gene>
<keyword evidence="5 8" id="KW-1133">Transmembrane helix</keyword>
<dbReference type="FunFam" id="1.20.1250.20:FF:000061">
    <property type="entry name" value="MFS sugar transporter"/>
    <property type="match status" value="1"/>
</dbReference>
<evidence type="ECO:0000256" key="6">
    <source>
        <dbReference type="ARBA" id="ARBA00023136"/>
    </source>
</evidence>
<dbReference type="SUPFAM" id="SSF103473">
    <property type="entry name" value="MFS general substrate transporter"/>
    <property type="match status" value="2"/>
</dbReference>
<dbReference type="InterPro" id="IPR036259">
    <property type="entry name" value="MFS_trans_sf"/>
</dbReference>
<dbReference type="InterPro" id="IPR050360">
    <property type="entry name" value="MFS_Sugar_Transporters"/>
</dbReference>
<evidence type="ECO:0000256" key="2">
    <source>
        <dbReference type="ARBA" id="ARBA00010992"/>
    </source>
</evidence>
<dbReference type="EMBL" id="JQFK01000032">
    <property type="protein sequence ID" value="KGK37671.1"/>
    <property type="molecule type" value="Genomic_DNA"/>
</dbReference>
<accession>A0A099P0P1</accession>
<feature type="transmembrane region" description="Helical" evidence="8">
    <location>
        <begin position="341"/>
        <end position="360"/>
    </location>
</feature>
<evidence type="ECO:0000259" key="9">
    <source>
        <dbReference type="PROSITE" id="PS50850"/>
    </source>
</evidence>
<comment type="caution">
    <text evidence="10">The sequence shown here is derived from an EMBL/GenBank/DDBJ whole genome shotgun (WGS) entry which is preliminary data.</text>
</comment>
<feature type="transmembrane region" description="Helical" evidence="8">
    <location>
        <begin position="622"/>
        <end position="642"/>
    </location>
</feature>
<feature type="region of interest" description="Disordered" evidence="7">
    <location>
        <begin position="1"/>
        <end position="36"/>
    </location>
</feature>
<keyword evidence="4 8" id="KW-0812">Transmembrane</keyword>
<keyword evidence="3" id="KW-0813">Transport</keyword>
<dbReference type="AlphaFoldDB" id="A0A099P0P1"/>
<dbReference type="GO" id="GO:0016020">
    <property type="term" value="C:membrane"/>
    <property type="evidence" value="ECO:0007669"/>
    <property type="project" value="UniProtKB-SubCell"/>
</dbReference>
<protein>
    <recommendedName>
        <fullName evidence="9">Major facilitator superfamily (MFS) profile domain-containing protein</fullName>
    </recommendedName>
</protein>
<dbReference type="GO" id="GO:0015793">
    <property type="term" value="P:glycerol transmembrane transport"/>
    <property type="evidence" value="ECO:0007669"/>
    <property type="project" value="TreeGrafter"/>
</dbReference>
<dbReference type="HOGENOM" id="CLU_351977_0_0_1"/>
<dbReference type="Gene3D" id="1.20.1250.20">
    <property type="entry name" value="MFS general substrate transporter like domains"/>
    <property type="match status" value="2"/>
</dbReference>
<name>A0A099P0P1_PICKU</name>
<feature type="compositionally biased region" description="Polar residues" evidence="7">
    <location>
        <begin position="21"/>
        <end position="36"/>
    </location>
</feature>
<dbReference type="NCBIfam" id="TIGR00879">
    <property type="entry name" value="SP"/>
    <property type="match status" value="1"/>
</dbReference>
<feature type="transmembrane region" description="Helical" evidence="8">
    <location>
        <begin position="560"/>
        <end position="582"/>
    </location>
</feature>
<dbReference type="eggNOG" id="KOG0254">
    <property type="taxonomic scope" value="Eukaryota"/>
</dbReference>
<feature type="compositionally biased region" description="Polar residues" evidence="7">
    <location>
        <begin position="778"/>
        <end position="799"/>
    </location>
</feature>
<dbReference type="PROSITE" id="PS50850">
    <property type="entry name" value="MFS"/>
    <property type="match status" value="1"/>
</dbReference>
<dbReference type="InterPro" id="IPR003663">
    <property type="entry name" value="Sugar/inositol_transpt"/>
</dbReference>
<feature type="transmembrane region" description="Helical" evidence="8">
    <location>
        <begin position="402"/>
        <end position="422"/>
    </location>
</feature>
<evidence type="ECO:0000313" key="11">
    <source>
        <dbReference type="Proteomes" id="UP000029867"/>
    </source>
</evidence>
<comment type="subcellular location">
    <subcellularLocation>
        <location evidence="1">Membrane</location>
        <topology evidence="1">Multi-pass membrane protein</topology>
    </subcellularLocation>
</comment>
<feature type="transmembrane region" description="Helical" evidence="8">
    <location>
        <begin position="120"/>
        <end position="141"/>
    </location>
</feature>
<evidence type="ECO:0000256" key="5">
    <source>
        <dbReference type="ARBA" id="ARBA00022989"/>
    </source>
</evidence>
<dbReference type="InterPro" id="IPR005828">
    <property type="entry name" value="MFS_sugar_transport-like"/>
</dbReference>
<dbReference type="PRINTS" id="PR00171">
    <property type="entry name" value="SUGRTRNSPORT"/>
</dbReference>
<sequence>MTVKTKTFSKEDESFDVENGQLGQPSTSAESWSQDQKISTNTPLLPQLEENHFSMTKYAMFSNIATLGLKGKILQHTITFACVVCFSLFGYDQGLMAGIITAPQFVETFPAVGGVSHHTTVVQGAVTSCYELGCFFGALSAMYFGGKWGRKRMIMFGCVIIIMGTFISIFPFKGHWALGHFIIARSFTGFVKTKTFSKEDKSFDVENGQLGQPSTSTESWSQDQKISTNTPLLPQLEENHFSMTKYAMFSNIATLGLKGKILQHTITFACVVCFSLFGYDQGLMAGIITAPQFVETFPAVGGVSHHTTVVQGAVTSCYELGCFFGALSAMYFGGKWGRKRMIMFGCVIIIMGTFISIFPFKGHWALGHFIIARSFTGFGNGFNTATIPVYQSELSDATNRGFMVTFEGCMVAVGTTTAYWIVFGLSYAKGSISWRLPLALQVVYAGLCFFLMIGLPESPRFLITKDKIEEARYVLAQLHDTSINDPDLLEEVILVRDANNRFSKRITLKEFFTPSKHQYLNRVLIGSSSQFFQQFTGCNAAIYYSTVLFETTVGLSRRMALTLGGVFSSIYTCFTVLAFFLIERVGRRKLFFTGAIGQGSSFIIAFGCLVHDTKENAKGAAVGLFLFICIFGFTILPLPWLYPPEINSMRTRTMAASASTCTNWLSNFAVVMFTPIFINRTRWGCYLFFAAMNFIYVPIIYMFYPETAGRSLEEIDIIFAKAFVEKKPAFIVAQQLPKLSNKEIEREGIELGLYEDENDFSEWGYETDAITKRRPVHSRQNTQQTLRTVPASTTPSEKT</sequence>
<evidence type="ECO:0000256" key="8">
    <source>
        <dbReference type="SAM" id="Phobius"/>
    </source>
</evidence>
<evidence type="ECO:0000256" key="1">
    <source>
        <dbReference type="ARBA" id="ARBA00004141"/>
    </source>
</evidence>
<feature type="transmembrane region" description="Helical" evidence="8">
    <location>
        <begin position="434"/>
        <end position="455"/>
    </location>
</feature>
<feature type="transmembrane region" description="Helical" evidence="8">
    <location>
        <begin position="654"/>
        <end position="678"/>
    </location>
</feature>
<comment type="similarity">
    <text evidence="2">Belongs to the major facilitator superfamily. Sugar transporter (TC 2.A.1.1) family.</text>
</comment>
<dbReference type="Proteomes" id="UP000029867">
    <property type="component" value="Unassembled WGS sequence"/>
</dbReference>
<dbReference type="Pfam" id="PF00083">
    <property type="entry name" value="Sugar_tr"/>
    <property type="match status" value="2"/>
</dbReference>
<feature type="domain" description="Major facilitator superfamily (MFS) profile" evidence="9">
    <location>
        <begin position="266"/>
        <end position="708"/>
    </location>
</feature>
<evidence type="ECO:0000313" key="10">
    <source>
        <dbReference type="EMBL" id="KGK37671.1"/>
    </source>
</evidence>
<feature type="transmembrane region" description="Helical" evidence="8">
    <location>
        <begin position="685"/>
        <end position="704"/>
    </location>
</feature>
<evidence type="ECO:0000256" key="7">
    <source>
        <dbReference type="SAM" id="MobiDB-lite"/>
    </source>
</evidence>
<feature type="region of interest" description="Disordered" evidence="7">
    <location>
        <begin position="774"/>
        <end position="799"/>
    </location>
</feature>
<keyword evidence="6 8" id="KW-0472">Membrane</keyword>
<dbReference type="PANTHER" id="PTHR48022:SF55">
    <property type="entry name" value="SUGAR TRANSPORTER STL1"/>
    <property type="match status" value="1"/>
</dbReference>
<dbReference type="InterPro" id="IPR005829">
    <property type="entry name" value="Sugar_transporter_CS"/>
</dbReference>
<organism evidence="10 11">
    <name type="scientific">Pichia kudriavzevii</name>
    <name type="common">Yeast</name>
    <name type="synonym">Issatchenkia orientalis</name>
    <dbReference type="NCBI Taxonomy" id="4909"/>
    <lineage>
        <taxon>Eukaryota</taxon>
        <taxon>Fungi</taxon>
        <taxon>Dikarya</taxon>
        <taxon>Ascomycota</taxon>
        <taxon>Saccharomycotina</taxon>
        <taxon>Pichiomycetes</taxon>
        <taxon>Pichiales</taxon>
        <taxon>Pichiaceae</taxon>
        <taxon>Pichia</taxon>
    </lineage>
</organism>
<dbReference type="PROSITE" id="PS00217">
    <property type="entry name" value="SUGAR_TRANSPORT_2"/>
    <property type="match status" value="1"/>
</dbReference>
<dbReference type="VEuPathDB" id="FungiDB:C5L36_0C00900"/>
<reference evidence="11" key="1">
    <citation type="journal article" date="2014" name="Microb. Cell Fact.">
        <title>Exploiting Issatchenkia orientalis SD108 for succinic acid production.</title>
        <authorList>
            <person name="Xiao H."/>
            <person name="Shao Z."/>
            <person name="Jiang Y."/>
            <person name="Dole S."/>
            <person name="Zhao H."/>
        </authorList>
    </citation>
    <scope>NUCLEOTIDE SEQUENCE [LARGE SCALE GENOMIC DNA]</scope>
    <source>
        <strain evidence="11">SD108</strain>
    </source>
</reference>
<evidence type="ECO:0000256" key="3">
    <source>
        <dbReference type="ARBA" id="ARBA00022448"/>
    </source>
</evidence>